<keyword evidence="1" id="KW-0472">Membrane</keyword>
<gene>
    <name evidence="2" type="ORF">FHS90_001900</name>
</gene>
<comment type="caution">
    <text evidence="2">The sequence shown here is derived from an EMBL/GenBank/DDBJ whole genome shotgun (WGS) entry which is preliminary data.</text>
</comment>
<evidence type="ECO:0008006" key="4">
    <source>
        <dbReference type="Google" id="ProtNLM"/>
    </source>
</evidence>
<dbReference type="AlphaFoldDB" id="A0A839GK72"/>
<name>A0A839GK72_9BACT</name>
<proteinExistence type="predicted"/>
<dbReference type="Proteomes" id="UP000563094">
    <property type="component" value="Unassembled WGS sequence"/>
</dbReference>
<evidence type="ECO:0000313" key="3">
    <source>
        <dbReference type="Proteomes" id="UP000563094"/>
    </source>
</evidence>
<accession>A0A839GK72</accession>
<dbReference type="RefSeq" id="WP_182512798.1">
    <property type="nucleotide sequence ID" value="NZ_JACJIQ010000006.1"/>
</dbReference>
<protein>
    <recommendedName>
        <fullName evidence="4">DUF4260 domain-containing protein</fullName>
    </recommendedName>
</protein>
<reference evidence="2 3" key="1">
    <citation type="submission" date="2020-08" db="EMBL/GenBank/DDBJ databases">
        <title>Genomic Encyclopedia of Type Strains, Phase IV (KMG-IV): sequencing the most valuable type-strain genomes for metagenomic binning, comparative biology and taxonomic classification.</title>
        <authorList>
            <person name="Goeker M."/>
        </authorList>
    </citation>
    <scope>NUCLEOTIDE SEQUENCE [LARGE SCALE GENOMIC DNA]</scope>
    <source>
        <strain evidence="2 3">DSM 29854</strain>
    </source>
</reference>
<keyword evidence="1" id="KW-1133">Transmembrane helix</keyword>
<evidence type="ECO:0000256" key="1">
    <source>
        <dbReference type="SAM" id="Phobius"/>
    </source>
</evidence>
<dbReference type="Pfam" id="PF14079">
    <property type="entry name" value="DUF4260"/>
    <property type="match status" value="1"/>
</dbReference>
<dbReference type="InterPro" id="IPR025356">
    <property type="entry name" value="DUF4260"/>
</dbReference>
<keyword evidence="3" id="KW-1185">Reference proteome</keyword>
<sequence length="121" mass="13075">MKLLLTLEDLAKLAAAYVCTLYLGYSWWTFFALLLLPDVSMLGYLAGPRVGAYAYNLFHHQGLALLTGTAGFALGHPELQLAGLVLFGHSALDRALGYGLKFSDSFQHTHSGWIGRLSSGG</sequence>
<evidence type="ECO:0000313" key="2">
    <source>
        <dbReference type="EMBL" id="MBA9077189.1"/>
    </source>
</evidence>
<keyword evidence="1" id="KW-0812">Transmembrane</keyword>
<feature type="transmembrane region" description="Helical" evidence="1">
    <location>
        <begin position="14"/>
        <end position="36"/>
    </location>
</feature>
<organism evidence="2 3">
    <name type="scientific">Rufibacter quisquiliarum</name>
    <dbReference type="NCBI Taxonomy" id="1549639"/>
    <lineage>
        <taxon>Bacteria</taxon>
        <taxon>Pseudomonadati</taxon>
        <taxon>Bacteroidota</taxon>
        <taxon>Cytophagia</taxon>
        <taxon>Cytophagales</taxon>
        <taxon>Hymenobacteraceae</taxon>
        <taxon>Rufibacter</taxon>
    </lineage>
</organism>
<dbReference type="EMBL" id="JACJIQ010000006">
    <property type="protein sequence ID" value="MBA9077189.1"/>
    <property type="molecule type" value="Genomic_DNA"/>
</dbReference>